<keyword evidence="3" id="KW-0807">Transducer</keyword>
<gene>
    <name evidence="8" type="ORF">H8K27_00225</name>
</gene>
<evidence type="ECO:0000313" key="8">
    <source>
        <dbReference type="EMBL" id="MBC3883547.1"/>
    </source>
</evidence>
<dbReference type="PROSITE" id="PS50885">
    <property type="entry name" value="HAMP"/>
    <property type="match status" value="1"/>
</dbReference>
<evidence type="ECO:0000256" key="1">
    <source>
        <dbReference type="ARBA" id="ARBA00022481"/>
    </source>
</evidence>
<evidence type="ECO:0000256" key="5">
    <source>
        <dbReference type="SAM" id="Phobius"/>
    </source>
</evidence>
<evidence type="ECO:0000256" key="2">
    <source>
        <dbReference type="ARBA" id="ARBA00029447"/>
    </source>
</evidence>
<dbReference type="EMBL" id="JACOGC010000001">
    <property type="protein sequence ID" value="MBC3883547.1"/>
    <property type="molecule type" value="Genomic_DNA"/>
</dbReference>
<protein>
    <submittedName>
        <fullName evidence="8">MCP four helix bundle domain-containing protein</fullName>
    </submittedName>
</protein>
<feature type="region of interest" description="Disordered" evidence="4">
    <location>
        <begin position="515"/>
        <end position="576"/>
    </location>
</feature>
<comment type="similarity">
    <text evidence="2">Belongs to the methyl-accepting chemotaxis (MCP) protein family.</text>
</comment>
<dbReference type="Pfam" id="PF00015">
    <property type="entry name" value="MCPsignal"/>
    <property type="match status" value="1"/>
</dbReference>
<dbReference type="PANTHER" id="PTHR43531:SF14">
    <property type="entry name" value="METHYL-ACCEPTING CHEMOTAXIS PROTEIN I-RELATED"/>
    <property type="match status" value="1"/>
</dbReference>
<dbReference type="InterPro" id="IPR004089">
    <property type="entry name" value="MCPsignal_dom"/>
</dbReference>
<evidence type="ECO:0000256" key="4">
    <source>
        <dbReference type="SAM" id="MobiDB-lite"/>
    </source>
</evidence>
<dbReference type="Proteomes" id="UP000613113">
    <property type="component" value="Unassembled WGS sequence"/>
</dbReference>
<evidence type="ECO:0000259" key="7">
    <source>
        <dbReference type="PROSITE" id="PS50885"/>
    </source>
</evidence>
<feature type="domain" description="Methyl-accepting transducer" evidence="6">
    <location>
        <begin position="265"/>
        <end position="494"/>
    </location>
</feature>
<keyword evidence="1" id="KW-0488">Methylation</keyword>
<proteinExistence type="inferred from homology"/>
<keyword evidence="5" id="KW-0812">Transmembrane</keyword>
<feature type="transmembrane region" description="Helical" evidence="5">
    <location>
        <begin position="7"/>
        <end position="27"/>
    </location>
</feature>
<dbReference type="PANTHER" id="PTHR43531">
    <property type="entry name" value="PROTEIN ICFG"/>
    <property type="match status" value="1"/>
</dbReference>
<organism evidence="8 9">
    <name type="scientific">Undibacterium griseum</name>
    <dbReference type="NCBI Taxonomy" id="2762295"/>
    <lineage>
        <taxon>Bacteria</taxon>
        <taxon>Pseudomonadati</taxon>
        <taxon>Pseudomonadota</taxon>
        <taxon>Betaproteobacteria</taxon>
        <taxon>Burkholderiales</taxon>
        <taxon>Oxalobacteraceae</taxon>
        <taxon>Undibacterium</taxon>
    </lineage>
</organism>
<evidence type="ECO:0000259" key="6">
    <source>
        <dbReference type="PROSITE" id="PS50111"/>
    </source>
</evidence>
<dbReference type="PROSITE" id="PS50111">
    <property type="entry name" value="CHEMOTAXIS_TRANSDUC_2"/>
    <property type="match status" value="1"/>
</dbReference>
<name>A0ABR6YI48_9BURK</name>
<comment type="caution">
    <text evidence="8">The sequence shown here is derived from an EMBL/GenBank/DDBJ whole genome shotgun (WGS) entry which is preliminary data.</text>
</comment>
<dbReference type="RefSeq" id="WP_186861241.1">
    <property type="nucleotide sequence ID" value="NZ_JACOGC010000001.1"/>
</dbReference>
<keyword evidence="9" id="KW-1185">Reference proteome</keyword>
<dbReference type="SMART" id="SM00304">
    <property type="entry name" value="HAMP"/>
    <property type="match status" value="1"/>
</dbReference>
<keyword evidence="5" id="KW-1133">Transmembrane helix</keyword>
<dbReference type="Pfam" id="PF00672">
    <property type="entry name" value="HAMP"/>
    <property type="match status" value="1"/>
</dbReference>
<dbReference type="CDD" id="cd11386">
    <property type="entry name" value="MCP_signal"/>
    <property type="match status" value="1"/>
</dbReference>
<accession>A0ABR6YI48</accession>
<dbReference type="InterPro" id="IPR004090">
    <property type="entry name" value="Chemotax_Me-accpt_rcpt"/>
</dbReference>
<reference evidence="8 9" key="1">
    <citation type="submission" date="2020-08" db="EMBL/GenBank/DDBJ databases">
        <title>Novel species isolated from subtropical streams in China.</title>
        <authorList>
            <person name="Lu H."/>
        </authorList>
    </citation>
    <scope>NUCLEOTIDE SEQUENCE [LARGE SCALE GENOMIC DNA]</scope>
    <source>
        <strain evidence="8 9">FT31W</strain>
    </source>
</reference>
<dbReference type="InterPro" id="IPR024478">
    <property type="entry name" value="HlyB_4HB_MCP"/>
</dbReference>
<feature type="transmembrane region" description="Helical" evidence="5">
    <location>
        <begin position="186"/>
        <end position="207"/>
    </location>
</feature>
<dbReference type="InterPro" id="IPR003660">
    <property type="entry name" value="HAMP_dom"/>
</dbReference>
<feature type="compositionally biased region" description="Low complexity" evidence="4">
    <location>
        <begin position="515"/>
        <end position="537"/>
    </location>
</feature>
<evidence type="ECO:0000256" key="3">
    <source>
        <dbReference type="PROSITE-ProRule" id="PRU00284"/>
    </source>
</evidence>
<dbReference type="SUPFAM" id="SSF58104">
    <property type="entry name" value="Methyl-accepting chemotaxis protein (MCP) signaling domain"/>
    <property type="match status" value="1"/>
</dbReference>
<evidence type="ECO:0000313" key="9">
    <source>
        <dbReference type="Proteomes" id="UP000613113"/>
    </source>
</evidence>
<dbReference type="SMART" id="SM00283">
    <property type="entry name" value="MA"/>
    <property type="match status" value="1"/>
</dbReference>
<dbReference type="Gene3D" id="1.10.287.950">
    <property type="entry name" value="Methyl-accepting chemotaxis protein"/>
    <property type="match status" value="1"/>
</dbReference>
<keyword evidence="5" id="KW-0472">Membrane</keyword>
<dbReference type="InterPro" id="IPR051310">
    <property type="entry name" value="MCP_chemotaxis"/>
</dbReference>
<dbReference type="Pfam" id="PF12729">
    <property type="entry name" value="4HB_MCP_1"/>
    <property type="match status" value="1"/>
</dbReference>
<dbReference type="CDD" id="cd06225">
    <property type="entry name" value="HAMP"/>
    <property type="match status" value="1"/>
</dbReference>
<dbReference type="PRINTS" id="PR00260">
    <property type="entry name" value="CHEMTRNSDUCR"/>
</dbReference>
<feature type="domain" description="HAMP" evidence="7">
    <location>
        <begin position="208"/>
        <end position="260"/>
    </location>
</feature>
<sequence>MTIARRLYLLIFVSFLGLSITAGIGIYQMNKVYTITNFTNVNVVPSIIELQHSNRYALETRSKMWQYLIADNAEKRDRIRQTIQSDETKLQESLNRYEKNDIADEKDAALLKEVRRTYAEFAALLGKAMAMMDEGRAASEAGDFILTNQATVNNFLNALEAHSAYNAEIGQHASKNAEETLTNSHIFAIVSALIAVSGISVMGILIIRNIVASLTYAVEVAETVARGDLTSTISVQSDDEAGKVLHALRDMNNSLLNIVSQVRSSTDHIASASTEIATGNMDLSARTEQQAGSLEETASSMEELTSTVRQNADNARQANQLAVSASEVAVKGGSVVSDVVDTMNGINDSSKKIVDIISVIDGIAFQTNILALNAAVEAARAGEQGRGFAVVAAEVRNLAQRSASAAKEIKTLIDDSVEKTERGTHLVNEAGITISEVVNSVRRVTDVVSEITAASQEQSAGIDQINLAITHMDEATQQNAALVEQAAAAAASMQDQANTLAQVVSVFKINPHQAAAPASRVTPAPAVTAARPAASTTQRALPHKTATVQKPEKAEKTASTRKAMPTSDAGGDWEEF</sequence>